<keyword evidence="3" id="KW-0159">Chromosome partition</keyword>
<dbReference type="RefSeq" id="WP_091743619.1">
    <property type="nucleotide sequence ID" value="NZ_FODY01000001.1"/>
</dbReference>
<dbReference type="GO" id="GO:0051304">
    <property type="term" value="P:chromosome separation"/>
    <property type="evidence" value="ECO:0007669"/>
    <property type="project" value="InterPro"/>
</dbReference>
<keyword evidence="1" id="KW-0963">Cytoplasm</keyword>
<evidence type="ECO:0000313" key="5">
    <source>
        <dbReference type="EMBL" id="SEO35789.1"/>
    </source>
</evidence>
<gene>
    <name evidence="5" type="ORF">SAMN04490178_101306</name>
</gene>
<keyword evidence="6" id="KW-1185">Reference proteome</keyword>
<evidence type="ECO:0000256" key="4">
    <source>
        <dbReference type="ARBA" id="ARBA00023306"/>
    </source>
</evidence>
<dbReference type="PIRSF" id="PIRSF019345">
    <property type="entry name" value="ScpB"/>
    <property type="match status" value="1"/>
</dbReference>
<dbReference type="Proteomes" id="UP000198847">
    <property type="component" value="Unassembled WGS sequence"/>
</dbReference>
<dbReference type="PANTHER" id="PTHR34298">
    <property type="entry name" value="SEGREGATION AND CONDENSATION PROTEIN B"/>
    <property type="match status" value="1"/>
</dbReference>
<evidence type="ECO:0000256" key="1">
    <source>
        <dbReference type="ARBA" id="ARBA00022490"/>
    </source>
</evidence>
<sequence length="173" mass="19241">MFYNHLKGHIEALLFACGKPMPAGRLAEILEVTEQHIELLIAQMNEEMADNSRGLVISQVAGGYQLCTRPELATVIERLGQVQETRLSMAAMETLAIIAFKQPITKQEIESIRGVKVDSVVNLLVERQLIKEMGRKEAIGRPILYGTTEEFLSCFGLGSLEELPDLAQFIPTE</sequence>
<keyword evidence="2" id="KW-0132">Cell division</keyword>
<protein>
    <submittedName>
        <fullName evidence="5">Segregation and condensation protein B</fullName>
    </submittedName>
</protein>
<evidence type="ECO:0000256" key="2">
    <source>
        <dbReference type="ARBA" id="ARBA00022618"/>
    </source>
</evidence>
<dbReference type="InterPro" id="IPR036390">
    <property type="entry name" value="WH_DNA-bd_sf"/>
</dbReference>
<proteinExistence type="predicted"/>
<dbReference type="InterPro" id="IPR005234">
    <property type="entry name" value="ScpB_csome_segregation"/>
</dbReference>
<dbReference type="InterPro" id="IPR036388">
    <property type="entry name" value="WH-like_DNA-bd_sf"/>
</dbReference>
<accession>A0A1H8P1J8</accession>
<reference evidence="5 6" key="1">
    <citation type="submission" date="2016-10" db="EMBL/GenBank/DDBJ databases">
        <authorList>
            <person name="de Groot N.N."/>
        </authorList>
    </citation>
    <scope>NUCLEOTIDE SEQUENCE [LARGE SCALE GENOMIC DNA]</scope>
    <source>
        <strain evidence="5 6">DSM 13305</strain>
    </source>
</reference>
<evidence type="ECO:0000313" key="6">
    <source>
        <dbReference type="Proteomes" id="UP000198847"/>
    </source>
</evidence>
<dbReference type="Pfam" id="PF04079">
    <property type="entry name" value="SMC_ScpB"/>
    <property type="match status" value="1"/>
</dbReference>
<keyword evidence="4" id="KW-0131">Cell cycle</keyword>
<dbReference type="STRING" id="112903.SAMN04490178_101306"/>
<dbReference type="EMBL" id="FODY01000001">
    <property type="protein sequence ID" value="SEO35789.1"/>
    <property type="molecule type" value="Genomic_DNA"/>
</dbReference>
<dbReference type="OrthoDB" id="9806226at2"/>
<dbReference type="NCBIfam" id="TIGR00281">
    <property type="entry name" value="SMC-Scp complex subunit ScpB"/>
    <property type="match status" value="1"/>
</dbReference>
<dbReference type="Gene3D" id="1.10.10.10">
    <property type="entry name" value="Winged helix-like DNA-binding domain superfamily/Winged helix DNA-binding domain"/>
    <property type="match status" value="2"/>
</dbReference>
<dbReference type="GO" id="GO:0051301">
    <property type="term" value="P:cell division"/>
    <property type="evidence" value="ECO:0007669"/>
    <property type="project" value="UniProtKB-KW"/>
</dbReference>
<name>A0A1H8P1J8_9FIRM</name>
<dbReference type="AlphaFoldDB" id="A0A1H8P1J8"/>
<evidence type="ECO:0000256" key="3">
    <source>
        <dbReference type="ARBA" id="ARBA00022829"/>
    </source>
</evidence>
<dbReference type="PANTHER" id="PTHR34298:SF2">
    <property type="entry name" value="SEGREGATION AND CONDENSATION PROTEIN B"/>
    <property type="match status" value="1"/>
</dbReference>
<organism evidence="5 6">
    <name type="scientific">Propionispora vibrioides</name>
    <dbReference type="NCBI Taxonomy" id="112903"/>
    <lineage>
        <taxon>Bacteria</taxon>
        <taxon>Bacillati</taxon>
        <taxon>Bacillota</taxon>
        <taxon>Negativicutes</taxon>
        <taxon>Selenomonadales</taxon>
        <taxon>Sporomusaceae</taxon>
        <taxon>Propionispora</taxon>
    </lineage>
</organism>
<dbReference type="SUPFAM" id="SSF46785">
    <property type="entry name" value="Winged helix' DNA-binding domain"/>
    <property type="match status" value="2"/>
</dbReference>